<feature type="region of interest" description="Disordered" evidence="1">
    <location>
        <begin position="206"/>
        <end position="225"/>
    </location>
</feature>
<dbReference type="InterPro" id="IPR000719">
    <property type="entry name" value="Prot_kinase_dom"/>
</dbReference>
<dbReference type="PANTHER" id="PTHR45631">
    <property type="entry name" value="OS07G0107800 PROTEIN-RELATED"/>
    <property type="match status" value="1"/>
</dbReference>
<dbReference type="PROSITE" id="PS50011">
    <property type="entry name" value="PROTEIN_KINASE_DOM"/>
    <property type="match status" value="1"/>
</dbReference>
<evidence type="ECO:0000313" key="3">
    <source>
        <dbReference type="EMBL" id="CAK9198227.1"/>
    </source>
</evidence>
<protein>
    <recommendedName>
        <fullName evidence="2">Protein kinase domain-containing protein</fullName>
    </recommendedName>
</protein>
<dbReference type="Proteomes" id="UP001497512">
    <property type="component" value="Chromosome 12"/>
</dbReference>
<keyword evidence="4" id="KW-1185">Reference proteome</keyword>
<reference evidence="3" key="1">
    <citation type="submission" date="2024-02" db="EMBL/GenBank/DDBJ databases">
        <authorList>
            <consortium name="ELIXIR-Norway"/>
            <consortium name="Elixir Norway"/>
        </authorList>
    </citation>
    <scope>NUCLEOTIDE SEQUENCE</scope>
</reference>
<dbReference type="SMART" id="SM00220">
    <property type="entry name" value="S_TKc"/>
    <property type="match status" value="1"/>
</dbReference>
<feature type="domain" description="Protein kinase" evidence="2">
    <location>
        <begin position="1"/>
        <end position="203"/>
    </location>
</feature>
<dbReference type="EMBL" id="OZ019904">
    <property type="protein sequence ID" value="CAK9198227.1"/>
    <property type="molecule type" value="Genomic_DNA"/>
</dbReference>
<name>A0ABP0TJG0_9BRYO</name>
<dbReference type="SUPFAM" id="SSF56112">
    <property type="entry name" value="Protein kinase-like (PK-like)"/>
    <property type="match status" value="1"/>
</dbReference>
<organism evidence="3 4">
    <name type="scientific">Sphagnum troendelagicum</name>
    <dbReference type="NCBI Taxonomy" id="128251"/>
    <lineage>
        <taxon>Eukaryota</taxon>
        <taxon>Viridiplantae</taxon>
        <taxon>Streptophyta</taxon>
        <taxon>Embryophyta</taxon>
        <taxon>Bryophyta</taxon>
        <taxon>Sphagnophytina</taxon>
        <taxon>Sphagnopsida</taxon>
        <taxon>Sphagnales</taxon>
        <taxon>Sphagnaceae</taxon>
        <taxon>Sphagnum</taxon>
    </lineage>
</organism>
<evidence type="ECO:0000256" key="1">
    <source>
        <dbReference type="SAM" id="MobiDB-lite"/>
    </source>
</evidence>
<evidence type="ECO:0000313" key="4">
    <source>
        <dbReference type="Proteomes" id="UP001497512"/>
    </source>
</evidence>
<proteinExistence type="predicted"/>
<gene>
    <name evidence="3" type="ORF">CSSPTR1EN2_LOCUS4331</name>
</gene>
<dbReference type="Gene3D" id="1.10.510.10">
    <property type="entry name" value="Transferase(Phosphotransferase) domain 1"/>
    <property type="match status" value="1"/>
</dbReference>
<accession>A0ABP0TJG0</accession>
<dbReference type="InterPro" id="IPR008271">
    <property type="entry name" value="Ser/Thr_kinase_AS"/>
</dbReference>
<dbReference type="InterPro" id="IPR011009">
    <property type="entry name" value="Kinase-like_dom_sf"/>
</dbReference>
<dbReference type="PANTHER" id="PTHR45631:SF68">
    <property type="entry name" value="REPEAT FAMILY PROTEIN, PUTATIVE, EXPRESSED-RELATED"/>
    <property type="match status" value="1"/>
</dbReference>
<evidence type="ECO:0000259" key="2">
    <source>
        <dbReference type="PROSITE" id="PS50011"/>
    </source>
</evidence>
<dbReference type="PROSITE" id="PS00108">
    <property type="entry name" value="PROTEIN_KINASE_ST"/>
    <property type="match status" value="1"/>
</dbReference>
<sequence>MTNNFKQTLGVGTAKARNSPISWRTRLDIALNTAEGLEYLHTGCMPLIIHRDVKSSNILLFANMTATVADFGLSKEVVNENDSHVSTVVKGTAGYLDPEYYTRQNLTDKSDVFSFGIVLLELICGRQSIDTTLSDRMAWNIGEWVKPHLEAGAINNIIDKAMGDNYKLESIWKVAEIAVMSIQSFGVNRPTMRQVVSDLREAIETETSTQSYDGSSISMQSDPSFASTIARPTTATTMARNDNNNHHIPGSSPHVRYISSPSETDKLQTNFPSSSSPDIMDMPYVR</sequence>
<dbReference type="Pfam" id="PF00069">
    <property type="entry name" value="Pkinase"/>
    <property type="match status" value="1"/>
</dbReference>
<feature type="region of interest" description="Disordered" evidence="1">
    <location>
        <begin position="238"/>
        <end position="286"/>
    </location>
</feature>
<feature type="compositionally biased region" description="Polar residues" evidence="1">
    <location>
        <begin position="259"/>
        <end position="271"/>
    </location>
</feature>